<name>A0A0J6IHE1_COCPO</name>
<evidence type="ECO:0000256" key="2">
    <source>
        <dbReference type="SAM" id="MobiDB-lite"/>
    </source>
</evidence>
<accession>A0A0J6IHE1</accession>
<dbReference type="OrthoDB" id="2498029at2759"/>
<dbReference type="EMBL" id="DS268113">
    <property type="protein sequence ID" value="KMM71242.1"/>
    <property type="molecule type" value="Genomic_DNA"/>
</dbReference>
<dbReference type="SUPFAM" id="SSF53474">
    <property type="entry name" value="alpha/beta-Hydrolases"/>
    <property type="match status" value="1"/>
</dbReference>
<reference evidence="4" key="2">
    <citation type="journal article" date="2009" name="Genome Res.">
        <title>Comparative genomic analyses of the human fungal pathogens Coccidioides and their relatives.</title>
        <authorList>
            <person name="Sharpton T.J."/>
            <person name="Stajich J.E."/>
            <person name="Rounsley S.D."/>
            <person name="Gardner M.J."/>
            <person name="Wortman J.R."/>
            <person name="Jordar V.S."/>
            <person name="Maiti R."/>
            <person name="Kodira C.D."/>
            <person name="Neafsey D.E."/>
            <person name="Zeng Q."/>
            <person name="Hung C.-Y."/>
            <person name="McMahan C."/>
            <person name="Muszewska A."/>
            <person name="Grynberg M."/>
            <person name="Mandel M.A."/>
            <person name="Kellner E.M."/>
            <person name="Barker B.M."/>
            <person name="Galgiani J.N."/>
            <person name="Orbach M.J."/>
            <person name="Kirkland T.N."/>
            <person name="Cole G.T."/>
            <person name="Henn M.R."/>
            <person name="Birren B.W."/>
            <person name="Taylor J.W."/>
        </authorList>
    </citation>
    <scope>NUCLEOTIDE SEQUENCE [LARGE SCALE GENOMIC DNA]</scope>
    <source>
        <strain evidence="4">RMSCC 3488</strain>
    </source>
</reference>
<dbReference type="AlphaFoldDB" id="A0A0J6IHE1"/>
<dbReference type="PANTHER" id="PTHR47751:SF1">
    <property type="entry name" value="SUPERFAMILY HYDROLASE, PUTATIVE (AFU_ORTHOLOGUE AFUA_2G16580)-RELATED"/>
    <property type="match status" value="1"/>
</dbReference>
<protein>
    <submittedName>
        <fullName evidence="3">Dienelactone hydrolase</fullName>
    </submittedName>
</protein>
<evidence type="ECO:0000313" key="4">
    <source>
        <dbReference type="Proteomes" id="UP000054567"/>
    </source>
</evidence>
<gene>
    <name evidence="3" type="ORF">CPAG_07549</name>
</gene>
<dbReference type="Proteomes" id="UP000054567">
    <property type="component" value="Unassembled WGS sequence"/>
</dbReference>
<dbReference type="InterPro" id="IPR051411">
    <property type="entry name" value="Polyketide_trans_af380"/>
</dbReference>
<dbReference type="InterPro" id="IPR029058">
    <property type="entry name" value="AB_hydrolase_fold"/>
</dbReference>
<dbReference type="GO" id="GO:0016787">
    <property type="term" value="F:hydrolase activity"/>
    <property type="evidence" value="ECO:0007669"/>
    <property type="project" value="UniProtKB-KW"/>
</dbReference>
<organism evidence="3 4">
    <name type="scientific">Coccidioides posadasii RMSCC 3488</name>
    <dbReference type="NCBI Taxonomy" id="454284"/>
    <lineage>
        <taxon>Eukaryota</taxon>
        <taxon>Fungi</taxon>
        <taxon>Dikarya</taxon>
        <taxon>Ascomycota</taxon>
        <taxon>Pezizomycotina</taxon>
        <taxon>Eurotiomycetes</taxon>
        <taxon>Eurotiomycetidae</taxon>
        <taxon>Onygenales</taxon>
        <taxon>Onygenaceae</taxon>
        <taxon>Coccidioides</taxon>
    </lineage>
</organism>
<reference evidence="4" key="3">
    <citation type="journal article" date="2010" name="Genome Res.">
        <title>Population genomic sequencing of Coccidioides fungi reveals recent hybridization and transposon control.</title>
        <authorList>
            <person name="Neafsey D.E."/>
            <person name="Barker B.M."/>
            <person name="Sharpton T.J."/>
            <person name="Stajich J.E."/>
            <person name="Park D.J."/>
            <person name="Whiston E."/>
            <person name="Hung C.-Y."/>
            <person name="McMahan C."/>
            <person name="White J."/>
            <person name="Sykes S."/>
            <person name="Heiman D."/>
            <person name="Young S."/>
            <person name="Zeng Q."/>
            <person name="Abouelleil A."/>
            <person name="Aftuck L."/>
            <person name="Bessette D."/>
            <person name="Brown A."/>
            <person name="FitzGerald M."/>
            <person name="Lui A."/>
            <person name="Macdonald J.P."/>
            <person name="Priest M."/>
            <person name="Orbach M.J."/>
            <person name="Galgiani J.N."/>
            <person name="Kirkland T.N."/>
            <person name="Cole G.T."/>
            <person name="Birren B.W."/>
            <person name="Henn M.R."/>
            <person name="Taylor J.W."/>
            <person name="Rounsley S.D."/>
        </authorList>
    </citation>
    <scope>NUCLEOTIDE SEQUENCE [LARGE SCALE GENOMIC DNA]</scope>
    <source>
        <strain evidence="4">RMSCC 3488</strain>
    </source>
</reference>
<feature type="region of interest" description="Disordered" evidence="2">
    <location>
        <begin position="209"/>
        <end position="233"/>
    </location>
</feature>
<keyword evidence="3" id="KW-0378">Hydrolase</keyword>
<proteinExistence type="inferred from homology"/>
<dbReference type="Gene3D" id="1.10.10.800">
    <property type="match status" value="1"/>
</dbReference>
<dbReference type="PANTHER" id="PTHR47751">
    <property type="entry name" value="SUPERFAMILY HYDROLASE, PUTATIVE (AFU_ORTHOLOGUE AFUA_2G16580)-RELATED"/>
    <property type="match status" value="1"/>
</dbReference>
<comment type="similarity">
    <text evidence="1">Belongs to the polyketide transferase af380 family.</text>
</comment>
<evidence type="ECO:0000256" key="1">
    <source>
        <dbReference type="ARBA" id="ARBA00029464"/>
    </source>
</evidence>
<evidence type="ECO:0000313" key="3">
    <source>
        <dbReference type="EMBL" id="KMM71242.1"/>
    </source>
</evidence>
<reference evidence="3 4" key="1">
    <citation type="submission" date="2007-06" db="EMBL/GenBank/DDBJ databases">
        <title>The Genome Sequence of Coccidioides posadasii RMSCC_3488.</title>
        <authorList>
            <consortium name="Coccidioides Genome Resources Consortium"/>
            <consortium name="The Broad Institute Genome Sequencing Platform"/>
            <person name="Henn M.R."/>
            <person name="Sykes S."/>
            <person name="Young S."/>
            <person name="Jaffe D."/>
            <person name="Berlin A."/>
            <person name="Alvarez P."/>
            <person name="Butler J."/>
            <person name="Gnerre S."/>
            <person name="Grabherr M."/>
            <person name="Mauceli E."/>
            <person name="Brockman W."/>
            <person name="Kodira C."/>
            <person name="Alvarado L."/>
            <person name="Zeng Q."/>
            <person name="Crawford M."/>
            <person name="Antoine C."/>
            <person name="Devon K."/>
            <person name="Galgiani J."/>
            <person name="Orsborn K."/>
            <person name="Lewis M.L."/>
            <person name="Nusbaum C."/>
            <person name="Galagan J."/>
            <person name="Birren B."/>
        </authorList>
    </citation>
    <scope>NUCLEOTIDE SEQUENCE [LARGE SCALE GENOMIC DNA]</scope>
    <source>
        <strain evidence="3 4">RMSCC 3488</strain>
    </source>
</reference>
<dbReference type="VEuPathDB" id="FungiDB:CPAG_07549"/>
<sequence>MLSQTIQKPSDLTPASYLSGRQFDCWVMTSCWDDRICSDAIADFFQPKISHMTPKKVQFTSKGITVVGELYVPVGSAPNRKRAGIVVSHPMGGVKEQTAGLHATKFAEEGFVALTFDAAYQGESHEEPASRRCKFPDVDPERIGALGICASGGYVPFAAQTDVRIKAVATVSAADVGQLFREGMEGTAMIIDHDALQETLRSAGQARIAEAKGEQPPTLPIEPDSPDDIPPETQTLFREGSDYYRTPRAGHPRSTNRYPLRSYDLMVNYSSYAFMELISRRPPLMVAGADADTRYSSEEAVARAKEPKELFLVPGKTHIGLYDDLSVSFPKLLDFMIKSLAL</sequence>
<dbReference type="Gene3D" id="3.40.50.1820">
    <property type="entry name" value="alpha/beta hydrolase"/>
    <property type="match status" value="1"/>
</dbReference>